<dbReference type="PANTHER" id="PTHR23025:SF4">
    <property type="entry name" value="ALPHA_BETA HYDROLASE FOLD-3 DOMAIN-CONTAINING PROTEIN"/>
    <property type="match status" value="1"/>
</dbReference>
<evidence type="ECO:0000313" key="2">
    <source>
        <dbReference type="EMBL" id="PAF20016.1"/>
    </source>
</evidence>
<dbReference type="GO" id="GO:0019433">
    <property type="term" value="P:triglyceride catabolic process"/>
    <property type="evidence" value="ECO:0007669"/>
    <property type="project" value="TreeGrafter"/>
</dbReference>
<dbReference type="EMBL" id="NPBS01000311">
    <property type="protein sequence ID" value="PAF20016.1"/>
    <property type="molecule type" value="Genomic_DNA"/>
</dbReference>
<dbReference type="AlphaFoldDB" id="A0A268RJM1"/>
<dbReference type="SUPFAM" id="SSF53474">
    <property type="entry name" value="alpha/beta-Hydrolases"/>
    <property type="match status" value="1"/>
</dbReference>
<dbReference type="InterPro" id="IPR013094">
    <property type="entry name" value="AB_hydrolase_3"/>
</dbReference>
<dbReference type="InterPro" id="IPR029058">
    <property type="entry name" value="AB_hydrolase_fold"/>
</dbReference>
<dbReference type="PANTHER" id="PTHR23025">
    <property type="entry name" value="TRIACYLGLYCEROL LIPASE"/>
    <property type="match status" value="1"/>
</dbReference>
<dbReference type="Proteomes" id="UP000216133">
    <property type="component" value="Unassembled WGS sequence"/>
</dbReference>
<protein>
    <submittedName>
        <fullName evidence="2">Lipase</fullName>
    </submittedName>
</protein>
<evidence type="ECO:0000259" key="1">
    <source>
        <dbReference type="Pfam" id="PF07859"/>
    </source>
</evidence>
<comment type="caution">
    <text evidence="2">The sequence shown here is derived from an EMBL/GenBank/DDBJ whole genome shotgun (WGS) entry which is preliminary data.</text>
</comment>
<evidence type="ECO:0000313" key="3">
    <source>
        <dbReference type="Proteomes" id="UP000216133"/>
    </source>
</evidence>
<gene>
    <name evidence="2" type="ORF">CHH61_23280</name>
</gene>
<proteinExistence type="predicted"/>
<feature type="domain" description="Alpha/beta hydrolase fold-3" evidence="1">
    <location>
        <begin position="5"/>
        <end position="106"/>
    </location>
</feature>
<dbReference type="GO" id="GO:0005829">
    <property type="term" value="C:cytosol"/>
    <property type="evidence" value="ECO:0007669"/>
    <property type="project" value="TreeGrafter"/>
</dbReference>
<accession>A0A268RJM1</accession>
<sequence length="106" mass="11969">MKHYLLWAVENAKTFNGNTNKLAVVGDSAGGNIATVVAMMARDRKGPAITAQALFYPLTTFKDVAFNSREMYDSGYYLISRNVMLKARKYYTPNKEMWSNPYTSPL</sequence>
<dbReference type="GO" id="GO:0004771">
    <property type="term" value="F:sterol ester esterase activity"/>
    <property type="evidence" value="ECO:0007669"/>
    <property type="project" value="TreeGrafter"/>
</dbReference>
<feature type="non-terminal residue" evidence="2">
    <location>
        <position position="106"/>
    </location>
</feature>
<dbReference type="Pfam" id="PF07859">
    <property type="entry name" value="Abhydrolase_3"/>
    <property type="match status" value="1"/>
</dbReference>
<reference evidence="2 3" key="1">
    <citation type="submission" date="2017-07" db="EMBL/GenBank/DDBJ databases">
        <title>Isolation and whole genome analysis of endospore-forming bacteria from heroin.</title>
        <authorList>
            <person name="Kalinowski J."/>
            <person name="Ahrens B."/>
            <person name="Al-Dilaimi A."/>
            <person name="Winkler A."/>
            <person name="Wibberg D."/>
            <person name="Schleenbecker U."/>
            <person name="Ruckert C."/>
            <person name="Wolfel R."/>
            <person name="Grass G."/>
        </authorList>
    </citation>
    <scope>NUCLEOTIDE SEQUENCE [LARGE SCALE GENOMIC DNA]</scope>
    <source>
        <strain evidence="2 3">7523-2</strain>
    </source>
</reference>
<organism evidence="2 3">
    <name type="scientific">Shouchella clausii</name>
    <name type="common">Alkalihalobacillus clausii</name>
    <dbReference type="NCBI Taxonomy" id="79880"/>
    <lineage>
        <taxon>Bacteria</taxon>
        <taxon>Bacillati</taxon>
        <taxon>Bacillota</taxon>
        <taxon>Bacilli</taxon>
        <taxon>Bacillales</taxon>
        <taxon>Bacillaceae</taxon>
        <taxon>Shouchella</taxon>
    </lineage>
</organism>
<name>A0A268RJM1_SHOCL</name>
<dbReference type="GO" id="GO:0004806">
    <property type="term" value="F:triacylglycerol lipase activity"/>
    <property type="evidence" value="ECO:0007669"/>
    <property type="project" value="TreeGrafter"/>
</dbReference>
<dbReference type="Gene3D" id="3.40.50.1820">
    <property type="entry name" value="alpha/beta hydrolase"/>
    <property type="match status" value="1"/>
</dbReference>